<keyword evidence="2" id="KW-1185">Reference proteome</keyword>
<evidence type="ECO:0000313" key="1">
    <source>
        <dbReference type="EMBL" id="GBM02649.1"/>
    </source>
</evidence>
<evidence type="ECO:0008006" key="3">
    <source>
        <dbReference type="Google" id="ProtNLM"/>
    </source>
</evidence>
<evidence type="ECO:0000313" key="2">
    <source>
        <dbReference type="Proteomes" id="UP000499080"/>
    </source>
</evidence>
<organism evidence="1 2">
    <name type="scientific">Araneus ventricosus</name>
    <name type="common">Orbweaver spider</name>
    <name type="synonym">Epeira ventricosa</name>
    <dbReference type="NCBI Taxonomy" id="182803"/>
    <lineage>
        <taxon>Eukaryota</taxon>
        <taxon>Metazoa</taxon>
        <taxon>Ecdysozoa</taxon>
        <taxon>Arthropoda</taxon>
        <taxon>Chelicerata</taxon>
        <taxon>Arachnida</taxon>
        <taxon>Araneae</taxon>
        <taxon>Araneomorphae</taxon>
        <taxon>Entelegynae</taxon>
        <taxon>Araneoidea</taxon>
        <taxon>Araneidae</taxon>
        <taxon>Araneus</taxon>
    </lineage>
</organism>
<protein>
    <recommendedName>
        <fullName evidence="3">HTH psq-type domain-containing protein</fullName>
    </recommendedName>
</protein>
<proteinExistence type="predicted"/>
<name>A0A4Y2CEJ7_ARAVE</name>
<dbReference type="EMBL" id="BGPR01000182">
    <property type="protein sequence ID" value="GBM02649.1"/>
    <property type="molecule type" value="Genomic_DNA"/>
</dbReference>
<gene>
    <name evidence="1" type="ORF">AVEN_258951_1</name>
</gene>
<dbReference type="Proteomes" id="UP000499080">
    <property type="component" value="Unassembled WGS sequence"/>
</dbReference>
<dbReference type="OrthoDB" id="6501643at2759"/>
<dbReference type="Gene3D" id="1.10.10.60">
    <property type="entry name" value="Homeodomain-like"/>
    <property type="match status" value="2"/>
</dbReference>
<accession>A0A4Y2CEJ7</accession>
<reference evidence="1 2" key="1">
    <citation type="journal article" date="2019" name="Sci. Rep.">
        <title>Orb-weaving spider Araneus ventricosus genome elucidates the spidroin gene catalogue.</title>
        <authorList>
            <person name="Kono N."/>
            <person name="Nakamura H."/>
            <person name="Ohtoshi R."/>
            <person name="Moran D.A.P."/>
            <person name="Shinohara A."/>
            <person name="Yoshida Y."/>
            <person name="Fujiwara M."/>
            <person name="Mori M."/>
            <person name="Tomita M."/>
            <person name="Arakawa K."/>
        </authorList>
    </citation>
    <scope>NUCLEOTIDE SEQUENCE [LARGE SCALE GENOMIC DNA]</scope>
</reference>
<dbReference type="AlphaFoldDB" id="A0A4Y2CEJ7"/>
<sequence length="102" mass="11788">MSQRNVAAQLKISQPLLCKILKNRQDLLRRAKENENTDCKRNRCGKDEKVLKSLKLWFTNVRERDSPIIGLLMLQKAKDLAAKMGQKEFVVTDGLPRKMCTM</sequence>
<comment type="caution">
    <text evidence="1">The sequence shown here is derived from an EMBL/GenBank/DDBJ whole genome shotgun (WGS) entry which is preliminary data.</text>
</comment>